<comment type="caution">
    <text evidence="2">The sequence shown here is derived from an EMBL/GenBank/DDBJ whole genome shotgun (WGS) entry which is preliminary data.</text>
</comment>
<reference evidence="2 3" key="1">
    <citation type="submission" date="2019-04" db="EMBL/GenBank/DDBJ databases">
        <title>Sphingomonas psychrotolerans sp. nov., isolated from soil in the Tianshan Mountains, Xinjiang, China.</title>
        <authorList>
            <person name="Luo Y."/>
            <person name="Sheng H."/>
        </authorList>
    </citation>
    <scope>NUCLEOTIDE SEQUENCE [LARGE SCALE GENOMIC DNA]</scope>
    <source>
        <strain evidence="2 3">KIS18-15</strain>
    </source>
</reference>
<dbReference type="Proteomes" id="UP000309848">
    <property type="component" value="Unassembled WGS sequence"/>
</dbReference>
<organism evidence="2 3">
    <name type="scientific">Sphingomonas naasensis</name>
    <dbReference type="NCBI Taxonomy" id="1344951"/>
    <lineage>
        <taxon>Bacteria</taxon>
        <taxon>Pseudomonadati</taxon>
        <taxon>Pseudomonadota</taxon>
        <taxon>Alphaproteobacteria</taxon>
        <taxon>Sphingomonadales</taxon>
        <taxon>Sphingomonadaceae</taxon>
        <taxon>Sphingomonas</taxon>
    </lineage>
</organism>
<evidence type="ECO:0000313" key="3">
    <source>
        <dbReference type="Proteomes" id="UP000309848"/>
    </source>
</evidence>
<protein>
    <submittedName>
        <fullName evidence="2">Uncharacterized protein</fullName>
    </submittedName>
</protein>
<keyword evidence="1" id="KW-0732">Signal</keyword>
<name>A0A4S1WGW5_9SPHN</name>
<sequence length="118" mass="12704">MRIAILPTLAAAALLPGAATAQGTAARETVRCAFNDGPERACVFTDQAGRGGAHRMTFTGPGIRVTFVGRANSGWWSGQLNGRPAMGFERNRGNVVYSTTDLGTRFAWWYPRNAHGTY</sequence>
<evidence type="ECO:0000313" key="2">
    <source>
        <dbReference type="EMBL" id="TGX40810.1"/>
    </source>
</evidence>
<proteinExistence type="predicted"/>
<feature type="chain" id="PRO_5020279151" evidence="1">
    <location>
        <begin position="22"/>
        <end position="118"/>
    </location>
</feature>
<keyword evidence="3" id="KW-1185">Reference proteome</keyword>
<gene>
    <name evidence="2" type="ORF">E5A74_15120</name>
</gene>
<dbReference type="OrthoDB" id="7571582at2"/>
<dbReference type="RefSeq" id="WP_135986419.1">
    <property type="nucleotide sequence ID" value="NZ_JAASQM010000005.1"/>
</dbReference>
<accession>A0A4S1WGW5</accession>
<dbReference type="AlphaFoldDB" id="A0A4S1WGW5"/>
<evidence type="ECO:0000256" key="1">
    <source>
        <dbReference type="SAM" id="SignalP"/>
    </source>
</evidence>
<feature type="signal peptide" evidence="1">
    <location>
        <begin position="1"/>
        <end position="21"/>
    </location>
</feature>
<dbReference type="EMBL" id="SRXU01000006">
    <property type="protein sequence ID" value="TGX40810.1"/>
    <property type="molecule type" value="Genomic_DNA"/>
</dbReference>